<organism evidence="3 4">
    <name type="scientific">Celeribacter indicus</name>
    <dbReference type="NCBI Taxonomy" id="1208324"/>
    <lineage>
        <taxon>Bacteria</taxon>
        <taxon>Pseudomonadati</taxon>
        <taxon>Pseudomonadota</taxon>
        <taxon>Alphaproteobacteria</taxon>
        <taxon>Rhodobacterales</taxon>
        <taxon>Roseobacteraceae</taxon>
        <taxon>Celeribacter</taxon>
    </lineage>
</organism>
<gene>
    <name evidence="3" type="ORF">P73_4145</name>
</gene>
<dbReference type="STRING" id="1208324.P73_4145"/>
<dbReference type="RefSeq" id="WP_245629205.1">
    <property type="nucleotide sequence ID" value="NZ_CP004393.1"/>
</dbReference>
<reference evidence="3 4" key="1">
    <citation type="journal article" date="2014" name="Int. J. Syst. Evol. Microbiol.">
        <title>Celeribacter indicus sp. nov., a polycyclic aromatic hydrocarbon-degrading bacterium from deep-sea sediment and reclassification of Huaishuia halophila as Celeribacter halophilus comb. nov.</title>
        <authorList>
            <person name="Lai Q."/>
            <person name="Cao J."/>
            <person name="Yuan J."/>
            <person name="Li F."/>
            <person name="Shao Z."/>
        </authorList>
    </citation>
    <scope>NUCLEOTIDE SEQUENCE [LARGE SCALE GENOMIC DNA]</scope>
    <source>
        <strain evidence="3">P73</strain>
    </source>
</reference>
<protein>
    <submittedName>
        <fullName evidence="3">Siderophore-interacting protein</fullName>
    </submittedName>
</protein>
<dbReference type="HOGENOM" id="CLU_040923_0_0_5"/>
<dbReference type="Proteomes" id="UP000031521">
    <property type="component" value="Chromosome"/>
</dbReference>
<dbReference type="AlphaFoldDB" id="A0A0B5E625"/>
<feature type="domain" description="FAD-binding FR-type" evidence="2">
    <location>
        <begin position="107"/>
        <end position="229"/>
    </location>
</feature>
<comment type="similarity">
    <text evidence="1">Belongs to the SIP oxidoreductase family.</text>
</comment>
<dbReference type="KEGG" id="cid:P73_4145"/>
<dbReference type="InterPro" id="IPR017927">
    <property type="entry name" value="FAD-bd_FR_type"/>
</dbReference>
<proteinExistence type="inferred from homology"/>
<dbReference type="InterPro" id="IPR017938">
    <property type="entry name" value="Riboflavin_synthase-like_b-brl"/>
</dbReference>
<dbReference type="Gene3D" id="2.40.30.10">
    <property type="entry name" value="Translation factors"/>
    <property type="match status" value="1"/>
</dbReference>
<evidence type="ECO:0000313" key="3">
    <source>
        <dbReference type="EMBL" id="AJE48860.1"/>
    </source>
</evidence>
<evidence type="ECO:0000313" key="4">
    <source>
        <dbReference type="Proteomes" id="UP000031521"/>
    </source>
</evidence>
<dbReference type="InterPro" id="IPR013113">
    <property type="entry name" value="SIP_FAD-bd"/>
</dbReference>
<dbReference type="InterPro" id="IPR007037">
    <property type="entry name" value="SIP_rossman_dom"/>
</dbReference>
<name>A0A0B5E625_9RHOB</name>
<accession>A0A0B5E625</accession>
<dbReference type="PROSITE" id="PS51384">
    <property type="entry name" value="FAD_FR"/>
    <property type="match status" value="1"/>
</dbReference>
<dbReference type="PANTHER" id="PTHR30157:SF0">
    <property type="entry name" value="NADPH-DEPENDENT FERRIC-CHELATE REDUCTASE"/>
    <property type="match status" value="1"/>
</dbReference>
<dbReference type="SUPFAM" id="SSF63380">
    <property type="entry name" value="Riboflavin synthase domain-like"/>
    <property type="match status" value="1"/>
</dbReference>
<dbReference type="InterPro" id="IPR039374">
    <property type="entry name" value="SIP_fam"/>
</dbReference>
<dbReference type="GO" id="GO:0016491">
    <property type="term" value="F:oxidoreductase activity"/>
    <property type="evidence" value="ECO:0007669"/>
    <property type="project" value="InterPro"/>
</dbReference>
<dbReference type="InterPro" id="IPR039261">
    <property type="entry name" value="FNR_nucleotide-bd"/>
</dbReference>
<dbReference type="PANTHER" id="PTHR30157">
    <property type="entry name" value="FERRIC REDUCTASE, NADPH-DEPENDENT"/>
    <property type="match status" value="1"/>
</dbReference>
<dbReference type="EMBL" id="CP004393">
    <property type="protein sequence ID" value="AJE48860.1"/>
    <property type="molecule type" value="Genomic_DNA"/>
</dbReference>
<keyword evidence="4" id="KW-1185">Reference proteome</keyword>
<dbReference type="Pfam" id="PF08021">
    <property type="entry name" value="FAD_binding_9"/>
    <property type="match status" value="1"/>
</dbReference>
<evidence type="ECO:0000259" key="2">
    <source>
        <dbReference type="PROSITE" id="PS51384"/>
    </source>
</evidence>
<dbReference type="Gene3D" id="3.40.50.80">
    <property type="entry name" value="Nucleotide-binding domain of ferredoxin-NADP reductase (FNR) module"/>
    <property type="match status" value="1"/>
</dbReference>
<sequence>MMAKDVTTHELPAIRTVLDVPAEPVFAELRHKAEDWDMPLRESGDTISVQMVGGRLTARSRPEGVQLSVEGDDDANLQMLRDFLTDQLALYGLSPVWTGARPRALPANLSLARIVSVARISPSYRRVTVSGADLARFGQGGLHFRLLFGPEGAAWPATDGNGVTVWPGGASAWHRPVYTTRAHWTEGGETRLSFDIFLHEGGRVTDWSAAARPGQEIALAGPSGDQGRKEAPWQGFVADETALPAVARMLARLAPDTRGQAVIVVPEAEDRQPLTHPEGVTLTWLARDRGADPVAALAAMDIPEGARHVFFAAEKAEALAARAALLDRGLAKSEFTAATYWIKGES</sequence>
<dbReference type="Pfam" id="PF04954">
    <property type="entry name" value="SIP"/>
    <property type="match status" value="1"/>
</dbReference>
<evidence type="ECO:0000256" key="1">
    <source>
        <dbReference type="ARBA" id="ARBA00035644"/>
    </source>
</evidence>
<dbReference type="CDD" id="cd06193">
    <property type="entry name" value="siderophore_interacting"/>
    <property type="match status" value="1"/>
</dbReference>